<reference evidence="7" key="1">
    <citation type="submission" date="2022-07" db="EMBL/GenBank/DDBJ databases">
        <title>Fungi with potential for degradation of polypropylene.</title>
        <authorList>
            <person name="Gostincar C."/>
        </authorList>
    </citation>
    <scope>NUCLEOTIDE SEQUENCE</scope>
    <source>
        <strain evidence="7">EXF-13308</strain>
    </source>
</reference>
<dbReference type="EMBL" id="JANBVO010000008">
    <property type="protein sequence ID" value="KAJ9150450.1"/>
    <property type="molecule type" value="Genomic_DNA"/>
</dbReference>
<evidence type="ECO:0000313" key="8">
    <source>
        <dbReference type="Proteomes" id="UP001174694"/>
    </source>
</evidence>
<dbReference type="SUPFAM" id="SSF50978">
    <property type="entry name" value="WD40 repeat-like"/>
    <property type="match status" value="1"/>
</dbReference>
<dbReference type="Proteomes" id="UP001174694">
    <property type="component" value="Unassembled WGS sequence"/>
</dbReference>
<evidence type="ECO:0000256" key="4">
    <source>
        <dbReference type="ARBA" id="ARBA00039238"/>
    </source>
</evidence>
<dbReference type="PANTHER" id="PTHR44019:SF20">
    <property type="entry name" value="WD REPEAT-CONTAINING PROTEIN 55"/>
    <property type="match status" value="1"/>
</dbReference>
<feature type="region of interest" description="Disordered" evidence="6">
    <location>
        <begin position="356"/>
        <end position="431"/>
    </location>
</feature>
<evidence type="ECO:0000256" key="1">
    <source>
        <dbReference type="ARBA" id="ARBA00007625"/>
    </source>
</evidence>
<evidence type="ECO:0000256" key="2">
    <source>
        <dbReference type="ARBA" id="ARBA00022574"/>
    </source>
</evidence>
<protein>
    <recommendedName>
        <fullName evidence="4">WD repeat-containing protein JIP5</fullName>
    </recommendedName>
    <alternativeName>
        <fullName evidence="5">WD repeat-containing protein jip5</fullName>
    </alternativeName>
</protein>
<comment type="similarity">
    <text evidence="1">Belongs to the WD repeat WDR55 family.</text>
</comment>
<proteinExistence type="inferred from homology"/>
<organism evidence="7 8">
    <name type="scientific">Pleurostoma richardsiae</name>
    <dbReference type="NCBI Taxonomy" id="41990"/>
    <lineage>
        <taxon>Eukaryota</taxon>
        <taxon>Fungi</taxon>
        <taxon>Dikarya</taxon>
        <taxon>Ascomycota</taxon>
        <taxon>Pezizomycotina</taxon>
        <taxon>Sordariomycetes</taxon>
        <taxon>Sordariomycetidae</taxon>
        <taxon>Calosphaeriales</taxon>
        <taxon>Pleurostomataceae</taxon>
        <taxon>Pleurostoma</taxon>
    </lineage>
</organism>
<dbReference type="Gene3D" id="2.130.10.10">
    <property type="entry name" value="YVTN repeat-like/Quinoprotein amine dehydrogenase"/>
    <property type="match status" value="2"/>
</dbReference>
<keyword evidence="3" id="KW-0677">Repeat</keyword>
<keyword evidence="2" id="KW-0853">WD repeat</keyword>
<evidence type="ECO:0000313" key="7">
    <source>
        <dbReference type="EMBL" id="KAJ9150450.1"/>
    </source>
</evidence>
<dbReference type="InterPro" id="IPR015943">
    <property type="entry name" value="WD40/YVTN_repeat-like_dom_sf"/>
</dbReference>
<dbReference type="SMART" id="SM00320">
    <property type="entry name" value="WD40"/>
    <property type="match status" value="3"/>
</dbReference>
<feature type="compositionally biased region" description="Basic and acidic residues" evidence="6">
    <location>
        <begin position="399"/>
        <end position="408"/>
    </location>
</feature>
<dbReference type="InterPro" id="IPR036322">
    <property type="entry name" value="WD40_repeat_dom_sf"/>
</dbReference>
<accession>A0AA38RTV2</accession>
<evidence type="ECO:0000256" key="6">
    <source>
        <dbReference type="SAM" id="MobiDB-lite"/>
    </source>
</evidence>
<evidence type="ECO:0000256" key="5">
    <source>
        <dbReference type="ARBA" id="ARBA00039514"/>
    </source>
</evidence>
<name>A0AA38RTV2_9PEZI</name>
<evidence type="ECO:0000256" key="3">
    <source>
        <dbReference type="ARBA" id="ARBA00022737"/>
    </source>
</evidence>
<sequence>MFENLCTLPLSSEVFSQVVHPSEPLLTVGLASGHVECFRLPASQEYPFDGAADKKGNNITTGRGSIQSVWSTRRHKGSCRCLAYSHDGEALYSTGTDCIVKHFSPISGIVTSKISIPLRGNSPDPPTIMHVLSPQTLLLGTDSGALYIFDLRESGGLDPRPVRKHYPHDDYVTSISPLPPSAESTSGFPKQWVSTGGTTLAVTDLRHGIMVRSDDQEDELLCSTIIPAGLGPKKLRGNAVVAVGTGSGVLTLWDRGSWDDQQERIYVAGGRSRSEGESLDCIKRLPDELGWGSKVVVGVGDGSLSVVDLKRREVEVALRHDDIEGVTAIDFDCQNRMISSGGKSVKVWAEAAGNAGDGLEEGDGDIHEASLKRQTNSDDDDDDDNNNNNNSSSSSCSDGDGKNKIERQGKKRKRRKGQGRQSGVAAFPGID</sequence>
<feature type="compositionally biased region" description="Basic residues" evidence="6">
    <location>
        <begin position="409"/>
        <end position="418"/>
    </location>
</feature>
<comment type="caution">
    <text evidence="7">The sequence shown here is derived from an EMBL/GenBank/DDBJ whole genome shotgun (WGS) entry which is preliminary data.</text>
</comment>
<dbReference type="AlphaFoldDB" id="A0AA38RTV2"/>
<feature type="compositionally biased region" description="Low complexity" evidence="6">
    <location>
        <begin position="386"/>
        <end position="398"/>
    </location>
</feature>
<dbReference type="InterPro" id="IPR001680">
    <property type="entry name" value="WD40_rpt"/>
</dbReference>
<keyword evidence="8" id="KW-1185">Reference proteome</keyword>
<dbReference type="PANTHER" id="PTHR44019">
    <property type="entry name" value="WD REPEAT-CONTAINING PROTEIN 55"/>
    <property type="match status" value="1"/>
</dbReference>
<gene>
    <name evidence="7" type="ORF">NKR23_g3828</name>
</gene>
<dbReference type="InterPro" id="IPR050505">
    <property type="entry name" value="WDR55/POC1"/>
</dbReference>